<dbReference type="Proteomes" id="UP000018733">
    <property type="component" value="Unassembled WGS sequence"/>
</dbReference>
<comment type="caution">
    <text evidence="1">The sequence shown here is derived from an EMBL/GenBank/DDBJ whole genome shotgun (WGS) entry which is preliminary data.</text>
</comment>
<gene>
    <name evidence="1" type="ORF">W822_15470</name>
</gene>
<evidence type="ECO:0000313" key="1">
    <source>
        <dbReference type="EMBL" id="ETF02413.1"/>
    </source>
</evidence>
<proteinExistence type="predicted"/>
<dbReference type="HOGENOM" id="CLU_2949871_0_0_4"/>
<keyword evidence="2" id="KW-1185">Reference proteome</keyword>
<name>V8QSU4_9BURK</name>
<protein>
    <submittedName>
        <fullName evidence="1">Uncharacterized protein</fullName>
    </submittedName>
</protein>
<reference evidence="1 2" key="1">
    <citation type="journal article" date="2014" name="Genome Announc.">
        <title>Draft Genome Sequence of Advenella kashmirensis Strain W13003, a Polycyclic Aromatic Hydrocarbon-Degrading Bacterium.</title>
        <authorList>
            <person name="Wang X."/>
            <person name="Jin D."/>
            <person name="Zhou L."/>
            <person name="Wu L."/>
            <person name="An W."/>
            <person name="Zhao L."/>
        </authorList>
    </citation>
    <scope>NUCLEOTIDE SEQUENCE [LARGE SCALE GENOMIC DNA]</scope>
    <source>
        <strain evidence="1 2">W13003</strain>
    </source>
</reference>
<dbReference type="PATRIC" id="fig|1424334.3.peg.3110"/>
<dbReference type="EMBL" id="AYXT01000010">
    <property type="protein sequence ID" value="ETF02413.1"/>
    <property type="molecule type" value="Genomic_DNA"/>
</dbReference>
<accession>V8QSU4</accession>
<dbReference type="OrthoDB" id="8687896at2"/>
<dbReference type="RefSeq" id="WP_024006045.1">
    <property type="nucleotide sequence ID" value="NZ_KI650980.1"/>
</dbReference>
<dbReference type="AlphaFoldDB" id="V8QSU4"/>
<organism evidence="1 2">
    <name type="scientific">Advenella kashmirensis W13003</name>
    <dbReference type="NCBI Taxonomy" id="1424334"/>
    <lineage>
        <taxon>Bacteria</taxon>
        <taxon>Pseudomonadati</taxon>
        <taxon>Pseudomonadota</taxon>
        <taxon>Betaproteobacteria</taxon>
        <taxon>Burkholderiales</taxon>
        <taxon>Alcaligenaceae</taxon>
    </lineage>
</organism>
<sequence>MNDLSRQYLNVPLTSEKDFQQEEAELRRWLDENVTDLGIRKQHLERLREDHAARGRQFF</sequence>
<evidence type="ECO:0000313" key="2">
    <source>
        <dbReference type="Proteomes" id="UP000018733"/>
    </source>
</evidence>